<dbReference type="Proteomes" id="UP000019113">
    <property type="component" value="Unassembled WGS sequence"/>
</dbReference>
<dbReference type="RefSeq" id="WP_021818980.1">
    <property type="nucleotide sequence ID" value="NZ_CP013106.1"/>
</dbReference>
<dbReference type="Pfam" id="PF02283">
    <property type="entry name" value="CobU"/>
    <property type="match status" value="1"/>
</dbReference>
<name>W1N763_9GAMM</name>
<evidence type="ECO:0000313" key="1">
    <source>
        <dbReference type="EMBL" id="ERL51368.1"/>
    </source>
</evidence>
<accession>W1N763</accession>
<dbReference type="SUPFAM" id="SSF52540">
    <property type="entry name" value="P-loop containing nucleoside triphosphate hydrolases"/>
    <property type="match status" value="1"/>
</dbReference>
<comment type="caution">
    <text evidence="1">The sequence shown here is derived from an EMBL/GenBank/DDBJ whole genome shotgun (WGS) entry which is preliminary data.</text>
</comment>
<dbReference type="PATRIC" id="fig|1178482.3.peg.2021"/>
<dbReference type="KEGG" id="hhu:AR456_12850"/>
<sequence>MQLFLGGACAGKRDCVRQRFPLAHWLTAGQALDRGAEVDELPLVIDGWLDWLAEQLREHDDETLRKYWQAGLNLWSRVSSGENESRTEIILIVPEVGRGIVPLESEQRRLRDLAGWLAQDAACVAQQVWYVRHGLVRCLKSSLSNP</sequence>
<dbReference type="InterPro" id="IPR027417">
    <property type="entry name" value="P-loop_NTPase"/>
</dbReference>
<dbReference type="UniPathway" id="UPA00148">
    <property type="reaction ID" value="UER00236"/>
</dbReference>
<proteinExistence type="predicted"/>
<dbReference type="AlphaFoldDB" id="W1N763"/>
<evidence type="ECO:0000313" key="2">
    <source>
        <dbReference type="Proteomes" id="UP000019113"/>
    </source>
</evidence>
<gene>
    <name evidence="1" type="ORF">BJB45_14345</name>
</gene>
<dbReference type="Gene3D" id="3.40.50.300">
    <property type="entry name" value="P-loop containing nucleotide triphosphate hydrolases"/>
    <property type="match status" value="1"/>
</dbReference>
<reference evidence="1 2" key="1">
    <citation type="submission" date="2013-08" db="EMBL/GenBank/DDBJ databases">
        <title>draft genome of Halomonas huanghegensis, strain BJGMM-B45T.</title>
        <authorList>
            <person name="Miao C."/>
            <person name="Wan Y."/>
            <person name="Jin W."/>
        </authorList>
    </citation>
    <scope>NUCLEOTIDE SEQUENCE [LARGE SCALE GENOMIC DNA]</scope>
    <source>
        <strain evidence="1 2">BJGMM-B45</strain>
    </source>
</reference>
<keyword evidence="2" id="KW-1185">Reference proteome</keyword>
<dbReference type="GO" id="GO:0009236">
    <property type="term" value="P:cobalamin biosynthetic process"/>
    <property type="evidence" value="ECO:0007669"/>
    <property type="project" value="UniProtKB-UniPathway"/>
</dbReference>
<dbReference type="eggNOG" id="COG2087">
    <property type="taxonomic scope" value="Bacteria"/>
</dbReference>
<dbReference type="EMBL" id="AVBC01000026">
    <property type="protein sequence ID" value="ERL51368.1"/>
    <property type="molecule type" value="Genomic_DNA"/>
</dbReference>
<dbReference type="GO" id="GO:0000166">
    <property type="term" value="F:nucleotide binding"/>
    <property type="evidence" value="ECO:0007669"/>
    <property type="project" value="InterPro"/>
</dbReference>
<dbReference type="InterPro" id="IPR003203">
    <property type="entry name" value="CobU/CobP"/>
</dbReference>
<dbReference type="STRING" id="1178482.AR456_12850"/>
<dbReference type="GO" id="GO:0043752">
    <property type="term" value="F:adenosylcobinamide kinase activity"/>
    <property type="evidence" value="ECO:0007669"/>
    <property type="project" value="InterPro"/>
</dbReference>
<dbReference type="OrthoDB" id="9788370at2"/>
<protein>
    <submittedName>
        <fullName evidence="1">Uncharacterized protein</fullName>
    </submittedName>
</protein>
<organism evidence="1 2">
    <name type="scientific">Halomonas huangheensis</name>
    <dbReference type="NCBI Taxonomy" id="1178482"/>
    <lineage>
        <taxon>Bacteria</taxon>
        <taxon>Pseudomonadati</taxon>
        <taxon>Pseudomonadota</taxon>
        <taxon>Gammaproteobacteria</taxon>
        <taxon>Oceanospirillales</taxon>
        <taxon>Halomonadaceae</taxon>
        <taxon>Halomonas</taxon>
    </lineage>
</organism>